<dbReference type="Proteomes" id="UP001496627">
    <property type="component" value="Unassembled WGS sequence"/>
</dbReference>
<organism evidence="3 4">
    <name type="scientific">Neorhizobium phenanthreniclasticum</name>
    <dbReference type="NCBI Taxonomy" id="3157917"/>
    <lineage>
        <taxon>Bacteria</taxon>
        <taxon>Pseudomonadati</taxon>
        <taxon>Pseudomonadota</taxon>
        <taxon>Alphaproteobacteria</taxon>
        <taxon>Hyphomicrobiales</taxon>
        <taxon>Rhizobiaceae</taxon>
        <taxon>Rhizobium/Agrobacterium group</taxon>
        <taxon>Neorhizobium</taxon>
    </lineage>
</organism>
<reference evidence="3 4" key="1">
    <citation type="submission" date="2024-05" db="EMBL/GenBank/DDBJ databases">
        <title>Neorhizobium sp. Rsf11, a plant growth promoting and heavy metal resistant PAH-degrader.</title>
        <authorList>
            <person name="Golubev S.N."/>
            <person name="Muratova A.Y."/>
            <person name="Markelova M.I."/>
        </authorList>
    </citation>
    <scope>NUCLEOTIDE SEQUENCE [LARGE SCALE GENOMIC DNA]</scope>
    <source>
        <strain evidence="3 4">Rsf11</strain>
    </source>
</reference>
<keyword evidence="2" id="KW-0732">Signal</keyword>
<sequence length="93" mass="9765">MTKIASAFAAVLIASASFASVALAGEGDYYEGLDRNGTRAAPSTAPSRVDRFSTGSITNSRTYSTGIDSRQSTGDLQAPPERGDYYPGIVRPE</sequence>
<dbReference type="RefSeq" id="WP_037157406.1">
    <property type="nucleotide sequence ID" value="NZ_JBEAAL010000006.1"/>
</dbReference>
<feature type="chain" id="PRO_5046356622" description="Hydroxyquinol 1,2-dioxygenase" evidence="2">
    <location>
        <begin position="25"/>
        <end position="93"/>
    </location>
</feature>
<proteinExistence type="predicted"/>
<accession>A0ABV0M1E6</accession>
<keyword evidence="4" id="KW-1185">Reference proteome</keyword>
<gene>
    <name evidence="3" type="ORF">ABK249_10070</name>
</gene>
<comment type="caution">
    <text evidence="3">The sequence shown here is derived from an EMBL/GenBank/DDBJ whole genome shotgun (WGS) entry which is preliminary data.</text>
</comment>
<evidence type="ECO:0000256" key="2">
    <source>
        <dbReference type="SAM" id="SignalP"/>
    </source>
</evidence>
<protein>
    <recommendedName>
        <fullName evidence="5">Hydroxyquinol 1,2-dioxygenase</fullName>
    </recommendedName>
</protein>
<feature type="compositionally biased region" description="Polar residues" evidence="1">
    <location>
        <begin position="53"/>
        <end position="75"/>
    </location>
</feature>
<name>A0ABV0M1E6_9HYPH</name>
<dbReference type="EMBL" id="JBEAAL010000006">
    <property type="protein sequence ID" value="MEQ1405276.1"/>
    <property type="molecule type" value="Genomic_DNA"/>
</dbReference>
<evidence type="ECO:0000313" key="4">
    <source>
        <dbReference type="Proteomes" id="UP001496627"/>
    </source>
</evidence>
<feature type="region of interest" description="Disordered" evidence="1">
    <location>
        <begin position="36"/>
        <end position="93"/>
    </location>
</feature>
<evidence type="ECO:0000256" key="1">
    <source>
        <dbReference type="SAM" id="MobiDB-lite"/>
    </source>
</evidence>
<evidence type="ECO:0000313" key="3">
    <source>
        <dbReference type="EMBL" id="MEQ1405276.1"/>
    </source>
</evidence>
<evidence type="ECO:0008006" key="5">
    <source>
        <dbReference type="Google" id="ProtNLM"/>
    </source>
</evidence>
<feature type="signal peptide" evidence="2">
    <location>
        <begin position="1"/>
        <end position="24"/>
    </location>
</feature>